<proteinExistence type="predicted"/>
<evidence type="ECO:0000256" key="4">
    <source>
        <dbReference type="ARBA" id="ARBA00023136"/>
    </source>
</evidence>
<evidence type="ECO:0000259" key="6">
    <source>
        <dbReference type="Pfam" id="PF01103"/>
    </source>
</evidence>
<evidence type="ECO:0000313" key="8">
    <source>
        <dbReference type="Proteomes" id="UP001177023"/>
    </source>
</evidence>
<keyword evidence="4" id="KW-0472">Membrane</keyword>
<dbReference type="InterPro" id="IPR029058">
    <property type="entry name" value="AB_hydrolase_fold"/>
</dbReference>
<protein>
    <recommendedName>
        <fullName evidence="6">Bacterial surface antigen (D15) domain-containing protein</fullName>
    </recommendedName>
</protein>
<evidence type="ECO:0000256" key="1">
    <source>
        <dbReference type="ARBA" id="ARBA00004370"/>
    </source>
</evidence>
<feature type="region of interest" description="Disordered" evidence="5">
    <location>
        <begin position="1"/>
        <end position="26"/>
    </location>
</feature>
<feature type="non-terminal residue" evidence="7">
    <location>
        <position position="596"/>
    </location>
</feature>
<dbReference type="InterPro" id="IPR000184">
    <property type="entry name" value="Bac_surfAg_D15"/>
</dbReference>
<keyword evidence="2" id="KW-0719">Serine esterase</keyword>
<dbReference type="Gene3D" id="3.40.50.1820">
    <property type="entry name" value="alpha/beta hydrolase"/>
    <property type="match status" value="2"/>
</dbReference>
<sequence length="596" mass="65666">MDKLSALRTGSSLPPPKAKPKAAPTDFSPLPWSDFFDAADDIEIEGDTFRVYSKGTTGPVFFLFHGGGYSGLTWACFAKELSERVECRVVAPDFLKVLFLAGTDRLDKELMIGQMQGKFQTTLLKKVGHAIQEDSPSDLADESARFVVRHQFTTLKGDIKNMKKPGKTYHRADVIQDKAADAPSIVDAVQFHGVRMTKSDALVKEITELYRSANLDQLVHNSHLAARHLQEVGLMENATALIDISPGEDRYIVNFVVKEPKPFTLGVKAGMSTQGDADLSLNAGKASFLGRGETANASYAYTVKGDHSFSLSLMKPFLGWQKYSNISMSAFRSMAHLPWNQSNLNENALILQYNGQLLDKRLLHTVKLNTIWRTLEATDEAAFAVREFAGHTIKFSVENAIAYDTRDRPLLATKGLLARINQEYAGPLGDSHFWKNQLDFQGATKLIGDLVLGLSLQLKTVNGLGNRELHLLDRVYLGGNQDLRGFGLNSLGTRSNNSSLGAGTTAAGVLHLYQPLFPKDMVFAHAWLASGSFASVRARSAMREMINSQRVTAGIGLTLIFKNIFRFELNYVHPLKYTVGDSVTRGIHFGAGINFL</sequence>
<comment type="caution">
    <text evidence="7">The sequence shown here is derived from an EMBL/GenBank/DDBJ whole genome shotgun (WGS) entry which is preliminary data.</text>
</comment>
<dbReference type="AlphaFoldDB" id="A0AA36CHJ9"/>
<dbReference type="PANTHER" id="PTHR14189">
    <property type="entry name" value="PROTEIN PHOSPHATASE METHYLESTERASE-1 RELATED"/>
    <property type="match status" value="1"/>
</dbReference>
<dbReference type="EMBL" id="CATQJA010001757">
    <property type="protein sequence ID" value="CAJ0568519.1"/>
    <property type="molecule type" value="Genomic_DNA"/>
</dbReference>
<gene>
    <name evidence="7" type="ORF">MSPICULIGERA_LOCUS7036</name>
</gene>
<name>A0AA36CHJ9_9BILA</name>
<evidence type="ECO:0000256" key="3">
    <source>
        <dbReference type="ARBA" id="ARBA00022801"/>
    </source>
</evidence>
<dbReference type="SUPFAM" id="SSF53474">
    <property type="entry name" value="alpha/beta-Hydrolases"/>
    <property type="match status" value="1"/>
</dbReference>
<accession>A0AA36CHJ9</accession>
<dbReference type="PANTHER" id="PTHR14189:SF0">
    <property type="entry name" value="PROTEIN PHOSPHATASE METHYLESTERASE 1"/>
    <property type="match status" value="1"/>
</dbReference>
<organism evidence="7 8">
    <name type="scientific">Mesorhabditis spiculigera</name>
    <dbReference type="NCBI Taxonomy" id="96644"/>
    <lineage>
        <taxon>Eukaryota</taxon>
        <taxon>Metazoa</taxon>
        <taxon>Ecdysozoa</taxon>
        <taxon>Nematoda</taxon>
        <taxon>Chromadorea</taxon>
        <taxon>Rhabditida</taxon>
        <taxon>Rhabditina</taxon>
        <taxon>Rhabditomorpha</taxon>
        <taxon>Rhabditoidea</taxon>
        <taxon>Rhabditidae</taxon>
        <taxon>Mesorhabditinae</taxon>
        <taxon>Mesorhabditis</taxon>
    </lineage>
</organism>
<evidence type="ECO:0000313" key="7">
    <source>
        <dbReference type="EMBL" id="CAJ0568519.1"/>
    </source>
</evidence>
<dbReference type="Pfam" id="PF01103">
    <property type="entry name" value="Omp85"/>
    <property type="match status" value="1"/>
</dbReference>
<dbReference type="Proteomes" id="UP001177023">
    <property type="component" value="Unassembled WGS sequence"/>
</dbReference>
<reference evidence="7" key="1">
    <citation type="submission" date="2023-06" db="EMBL/GenBank/DDBJ databases">
        <authorList>
            <person name="Delattre M."/>
        </authorList>
    </citation>
    <scope>NUCLEOTIDE SEQUENCE</scope>
    <source>
        <strain evidence="7">AF72</strain>
    </source>
</reference>
<comment type="subcellular location">
    <subcellularLocation>
        <location evidence="1">Membrane</location>
    </subcellularLocation>
</comment>
<evidence type="ECO:0000256" key="2">
    <source>
        <dbReference type="ARBA" id="ARBA00022487"/>
    </source>
</evidence>
<dbReference type="GO" id="GO:0019867">
    <property type="term" value="C:outer membrane"/>
    <property type="evidence" value="ECO:0007669"/>
    <property type="project" value="InterPro"/>
</dbReference>
<keyword evidence="8" id="KW-1185">Reference proteome</keyword>
<evidence type="ECO:0000256" key="5">
    <source>
        <dbReference type="SAM" id="MobiDB-lite"/>
    </source>
</evidence>
<keyword evidence="3" id="KW-0378">Hydrolase</keyword>
<dbReference type="Gene3D" id="2.40.160.50">
    <property type="entry name" value="membrane protein fhac: a member of the omp85/tpsb transporter family"/>
    <property type="match status" value="1"/>
</dbReference>
<dbReference type="GO" id="GO:0051723">
    <property type="term" value="F:protein methylesterase activity"/>
    <property type="evidence" value="ECO:0007669"/>
    <property type="project" value="InterPro"/>
</dbReference>
<feature type="domain" description="Bacterial surface antigen (D15)" evidence="6">
    <location>
        <begin position="288"/>
        <end position="595"/>
    </location>
</feature>
<dbReference type="InterPro" id="IPR016812">
    <property type="entry name" value="PPase_methylesterase_euk"/>
</dbReference>